<dbReference type="InterPro" id="IPR038461">
    <property type="entry name" value="Schlafen_AlbA_2_dom_sf"/>
</dbReference>
<dbReference type="SUPFAM" id="SSF88697">
    <property type="entry name" value="PUA domain-like"/>
    <property type="match status" value="1"/>
</dbReference>
<keyword evidence="5" id="KW-1185">Reference proteome</keyword>
<protein>
    <submittedName>
        <fullName evidence="4">EVE domain protein</fullName>
    </submittedName>
</protein>
<sequence length="905" mass="104828">MSNWIWPCTPENWPSVKEHKVWAVGTEGKGKRVLKGDKIIFYVNGTLHFHGIFEVTSDWHAPTFQWTDEDFVGQNSASEINLVEVQLGFASVNKLLPSLKFIEKKNEGIKGLYLRGTPHGPANSGKPISEEDYDLIFNELKEVQEEPNFKKIKEVENEFEELVELPKKIYETAKIPPPDKKTLEEIFQDVEKGRCAVPDFQRYWTWNKKQIEELWESIFQGYYIGSLLTWPSSEQKLGKIPIVGGSEVNENPDLILDGQQRITAIYYAVKAPQVPLPNTERPYEFFLNINALLDTSRDSSEIIDSESSRKIETKNLHNTKVQYKKKIFPLTLFQNRNYSDWLFGFYEHLKTNEGYDDEESKQYYKKLQEIFGNVWSSYEIPVVKLPESLLLDNVATVFERINSKGTPLGVFDLLNARFIIHDIVLKNEWEEIKDSHENIRKWYDEFKNDKVPLYIVQALALSKSGFLRRKTVLNLDELYKISGDFSSEEFLNDWNEMSKYVEETITRITSTGVEGFGAVNYDFIPYTIMVPLIASLLKEIENNPKRTSCINKIRFWYWNNILGDRYSGSTDSTVESDFKIMKKWFDGHATDPFDVEERSNFNTQKSNSALYKAVMCVIAKKGALDFIRGDPPQYSNLEDHHIFPRSKAKKFNAGDDIDSVLNRTLIFDKTNQFFSNKDPSEYLTEIMNEQNIDKSELQHRLSTHLISSSAFECLMNNDFVGFIKEREKTIREEFQKLVYPETDSSSIDLQELLKREDQNVEFKETLRWDVRQDKINPALEEVVAKEIACFMNSGGGKLLIGVDDDGNVKGLDRDYNTFKKKDSDDFQKHLTNILIKYLGKSVGASIIWSFHQFNGNEICLGEIPPSSQPVFVQINNEKKFFARMNSTCQPFDISDALDYISKHWS</sequence>
<name>A0A087RXZ9_9ARCH</name>
<comment type="caution">
    <text evidence="4">The sequence shown here is derived from an EMBL/GenBank/DDBJ whole genome shotgun (WGS) entry which is preliminary data.</text>
</comment>
<dbReference type="AlphaFoldDB" id="A0A087RXZ9"/>
<dbReference type="EMBL" id="JOSZ01000019">
    <property type="protein sequence ID" value="KFM18353.1"/>
    <property type="molecule type" value="Genomic_DNA"/>
</dbReference>
<dbReference type="InterPro" id="IPR004919">
    <property type="entry name" value="GmrSD_N"/>
</dbReference>
<evidence type="ECO:0000313" key="4">
    <source>
        <dbReference type="EMBL" id="KFM18353.1"/>
    </source>
</evidence>
<dbReference type="PANTHER" id="PTHR37292">
    <property type="entry name" value="VNG6097C"/>
    <property type="match status" value="1"/>
</dbReference>
<gene>
    <name evidence="4" type="ORF">AAA799P11_01128</name>
</gene>
<dbReference type="Pfam" id="PF04326">
    <property type="entry name" value="SLFN_AlbA_2"/>
    <property type="match status" value="1"/>
</dbReference>
<dbReference type="Gene3D" id="3.10.590.10">
    <property type="entry name" value="ph1033 like domains"/>
    <property type="match status" value="1"/>
</dbReference>
<evidence type="ECO:0000313" key="5">
    <source>
        <dbReference type="Proteomes" id="UP000029387"/>
    </source>
</evidence>
<dbReference type="InterPro" id="IPR002740">
    <property type="entry name" value="EVE_domain"/>
</dbReference>
<feature type="domain" description="Schlafen AlbA-2" evidence="3">
    <location>
        <begin position="756"/>
        <end position="891"/>
    </location>
</feature>
<evidence type="ECO:0000259" key="3">
    <source>
        <dbReference type="Pfam" id="PF04326"/>
    </source>
</evidence>
<proteinExistence type="predicted"/>
<dbReference type="PANTHER" id="PTHR37292:SF2">
    <property type="entry name" value="DUF262 DOMAIN-CONTAINING PROTEIN"/>
    <property type="match status" value="1"/>
</dbReference>
<organism evidence="4 5">
    <name type="scientific">Marine Group I thaumarchaeote SCGC AAA799-P11</name>
    <dbReference type="NCBI Taxonomy" id="1502295"/>
    <lineage>
        <taxon>Archaea</taxon>
        <taxon>Nitrososphaerota</taxon>
        <taxon>Marine Group I</taxon>
    </lineage>
</organism>
<dbReference type="InterPro" id="IPR007421">
    <property type="entry name" value="Schlafen_AlbA_2_dom"/>
</dbReference>
<evidence type="ECO:0000259" key="2">
    <source>
        <dbReference type="Pfam" id="PF03235"/>
    </source>
</evidence>
<accession>A0A087RXZ9</accession>
<dbReference type="Proteomes" id="UP000029387">
    <property type="component" value="Unassembled WGS sequence"/>
</dbReference>
<evidence type="ECO:0000259" key="1">
    <source>
        <dbReference type="Pfam" id="PF01878"/>
    </source>
</evidence>
<dbReference type="Gene3D" id="3.30.950.30">
    <property type="entry name" value="Schlafen, AAA domain"/>
    <property type="match status" value="1"/>
</dbReference>
<reference evidence="4 5" key="1">
    <citation type="submission" date="2014-06" db="EMBL/GenBank/DDBJ databases">
        <authorList>
            <person name="Ngugi D.K."/>
            <person name="Blom J."/>
            <person name="Alam I."/>
            <person name="Rashid M."/>
            <person name="Baalawi W."/>
            <person name="Zhang G."/>
            <person name="Hikmawan T."/>
            <person name="Guan Y."/>
            <person name="Antunes A."/>
            <person name="Siam R."/>
            <person name="El-Dorry H."/>
            <person name="Bajic V."/>
            <person name="Stingl U."/>
        </authorList>
    </citation>
    <scope>NUCLEOTIDE SEQUENCE [LARGE SCALE GENOMIC DNA]</scope>
    <source>
        <strain evidence="4">SCGC AAA799-P11</strain>
    </source>
</reference>
<dbReference type="InterPro" id="IPR015947">
    <property type="entry name" value="PUA-like_sf"/>
</dbReference>
<dbReference type="Pfam" id="PF03235">
    <property type="entry name" value="GmrSD_N"/>
    <property type="match status" value="1"/>
</dbReference>
<feature type="domain" description="GmrSD restriction endonucleases N-terminal" evidence="2">
    <location>
        <begin position="183"/>
        <end position="418"/>
    </location>
</feature>
<feature type="domain" description="EVE" evidence="1">
    <location>
        <begin position="3"/>
        <end position="138"/>
    </location>
</feature>
<dbReference type="Pfam" id="PF01878">
    <property type="entry name" value="EVE"/>
    <property type="match status" value="1"/>
</dbReference>